<comment type="caution">
    <text evidence="1">The sequence shown here is derived from an EMBL/GenBank/DDBJ whole genome shotgun (WGS) entry which is preliminary data.</text>
</comment>
<accession>A0A2W7N820</accession>
<gene>
    <name evidence="1" type="ORF">LX81_02486</name>
</gene>
<evidence type="ECO:0000313" key="2">
    <source>
        <dbReference type="Proteomes" id="UP000248916"/>
    </source>
</evidence>
<organism evidence="1 2">
    <name type="scientific">Palleronia aestuarii</name>
    <dbReference type="NCBI Taxonomy" id="568105"/>
    <lineage>
        <taxon>Bacteria</taxon>
        <taxon>Pseudomonadati</taxon>
        <taxon>Pseudomonadota</taxon>
        <taxon>Alphaproteobacteria</taxon>
        <taxon>Rhodobacterales</taxon>
        <taxon>Roseobacteraceae</taxon>
        <taxon>Palleronia</taxon>
    </lineage>
</organism>
<sequence>MRWPEGISVAAQSERSDSVLALYREVLHWRRETGIGTPDDVAWDSSDTVLSLTIRVGARTWNAVYNFSPDAVLPVPSRQGQAPDVASGWDGTELAPWGAAIWEEPAG</sequence>
<reference evidence="1 2" key="1">
    <citation type="submission" date="2018-06" db="EMBL/GenBank/DDBJ databases">
        <title>Genomic Encyclopedia of Archaeal and Bacterial Type Strains, Phase II (KMG-II): from individual species to whole genera.</title>
        <authorList>
            <person name="Goeker M."/>
        </authorList>
    </citation>
    <scope>NUCLEOTIDE SEQUENCE [LARGE SCALE GENOMIC DNA]</scope>
    <source>
        <strain evidence="1 2">DSM 22009</strain>
    </source>
</reference>
<dbReference type="Proteomes" id="UP000248916">
    <property type="component" value="Unassembled WGS sequence"/>
</dbReference>
<evidence type="ECO:0008006" key="3">
    <source>
        <dbReference type="Google" id="ProtNLM"/>
    </source>
</evidence>
<name>A0A2W7N820_9RHOB</name>
<dbReference type="EMBL" id="QKZL01000009">
    <property type="protein sequence ID" value="PZX15853.1"/>
    <property type="molecule type" value="Genomic_DNA"/>
</dbReference>
<evidence type="ECO:0000313" key="1">
    <source>
        <dbReference type="EMBL" id="PZX15853.1"/>
    </source>
</evidence>
<protein>
    <recommendedName>
        <fullName evidence="3">Alpha-glucosidase</fullName>
    </recommendedName>
</protein>
<proteinExistence type="predicted"/>
<dbReference type="AlphaFoldDB" id="A0A2W7N820"/>
<keyword evidence="2" id="KW-1185">Reference proteome</keyword>